<feature type="non-terminal residue" evidence="2">
    <location>
        <position position="1"/>
    </location>
</feature>
<protein>
    <submittedName>
        <fullName evidence="2">Uncharacterized protein</fullName>
    </submittedName>
</protein>
<feature type="compositionally biased region" description="Basic and acidic residues" evidence="1">
    <location>
        <begin position="36"/>
        <end position="48"/>
    </location>
</feature>
<reference evidence="2" key="1">
    <citation type="journal article" date="2015" name="PLoS Negl. Trop. Dis.">
        <title>Deep Sequencing Analysis of the Ixodes ricinus Haemocytome.</title>
        <authorList>
            <person name="Kotsyfakis M."/>
            <person name="Kopacek P."/>
            <person name="Franta Z."/>
            <person name="Pedra J.H."/>
            <person name="Ribeiro J.M."/>
        </authorList>
    </citation>
    <scope>NUCLEOTIDE SEQUENCE</scope>
</reference>
<feature type="region of interest" description="Disordered" evidence="1">
    <location>
        <begin position="29"/>
        <end position="48"/>
    </location>
</feature>
<organism evidence="2">
    <name type="scientific">Ixodes ricinus</name>
    <name type="common">Common tick</name>
    <name type="synonym">Acarus ricinus</name>
    <dbReference type="NCBI Taxonomy" id="34613"/>
    <lineage>
        <taxon>Eukaryota</taxon>
        <taxon>Metazoa</taxon>
        <taxon>Ecdysozoa</taxon>
        <taxon>Arthropoda</taxon>
        <taxon>Chelicerata</taxon>
        <taxon>Arachnida</taxon>
        <taxon>Acari</taxon>
        <taxon>Parasitiformes</taxon>
        <taxon>Ixodida</taxon>
        <taxon>Ixodoidea</taxon>
        <taxon>Ixodidae</taxon>
        <taxon>Ixodinae</taxon>
        <taxon>Ixodes</taxon>
    </lineage>
</organism>
<evidence type="ECO:0000313" key="2">
    <source>
        <dbReference type="EMBL" id="JAC93582.1"/>
    </source>
</evidence>
<sequence>FLEKSSKDRDVTILLEQLRMRGSGLAFPPRFGSPSRGDEAKRRGNENHDVTCPVGLVDRVQLRTSFPKVWPSVRDDALRVMFSGSEASCLSLQPCFVSTDYRCSLVVLFRDAVIGQKAGSIGRKY</sequence>
<dbReference type="EMBL" id="GBIH01001128">
    <property type="protein sequence ID" value="JAC93582.1"/>
    <property type="molecule type" value="mRNA"/>
</dbReference>
<accession>A0A090X9V4</accession>
<proteinExistence type="evidence at transcript level"/>
<name>A0A090X9V4_IXORI</name>
<dbReference type="AlphaFoldDB" id="A0A090X9V4"/>
<evidence type="ECO:0000256" key="1">
    <source>
        <dbReference type="SAM" id="MobiDB-lite"/>
    </source>
</evidence>